<dbReference type="SUPFAM" id="SSF88946">
    <property type="entry name" value="Sigma2 domain of RNA polymerase sigma factors"/>
    <property type="match status" value="1"/>
</dbReference>
<proteinExistence type="inferred from homology"/>
<dbReference type="Gene3D" id="1.10.1740.10">
    <property type="match status" value="1"/>
</dbReference>
<evidence type="ECO:0000256" key="1">
    <source>
        <dbReference type="ARBA" id="ARBA00010641"/>
    </source>
</evidence>
<accession>A0ABP8M3B2</accession>
<dbReference type="SUPFAM" id="SSF88659">
    <property type="entry name" value="Sigma3 and sigma4 domains of RNA polymerase sigma factors"/>
    <property type="match status" value="1"/>
</dbReference>
<name>A0ABP8M3B2_9BACT</name>
<dbReference type="InterPro" id="IPR013324">
    <property type="entry name" value="RNA_pol_sigma_r3/r4-like"/>
</dbReference>
<gene>
    <name evidence="6" type="ORF">GCM10023091_28790</name>
</gene>
<dbReference type="NCBIfam" id="TIGR02937">
    <property type="entry name" value="sigma70-ECF"/>
    <property type="match status" value="1"/>
</dbReference>
<evidence type="ECO:0000256" key="4">
    <source>
        <dbReference type="ARBA" id="ARBA00023163"/>
    </source>
</evidence>
<evidence type="ECO:0000256" key="3">
    <source>
        <dbReference type="ARBA" id="ARBA00023082"/>
    </source>
</evidence>
<evidence type="ECO:0000256" key="2">
    <source>
        <dbReference type="ARBA" id="ARBA00023015"/>
    </source>
</evidence>
<feature type="domain" description="RNA polymerase sigma factor 70 region 4 type 2" evidence="5">
    <location>
        <begin position="122"/>
        <end position="173"/>
    </location>
</feature>
<dbReference type="Proteomes" id="UP001501508">
    <property type="component" value="Unassembled WGS sequence"/>
</dbReference>
<evidence type="ECO:0000259" key="5">
    <source>
        <dbReference type="Pfam" id="PF08281"/>
    </source>
</evidence>
<keyword evidence="2" id="KW-0805">Transcription regulation</keyword>
<dbReference type="Gene3D" id="1.10.10.10">
    <property type="entry name" value="Winged helix-like DNA-binding domain superfamily/Winged helix DNA-binding domain"/>
    <property type="match status" value="1"/>
</dbReference>
<evidence type="ECO:0000313" key="7">
    <source>
        <dbReference type="Proteomes" id="UP001501508"/>
    </source>
</evidence>
<keyword evidence="4" id="KW-0804">Transcription</keyword>
<dbReference type="InterPro" id="IPR039425">
    <property type="entry name" value="RNA_pol_sigma-70-like"/>
</dbReference>
<keyword evidence="7" id="KW-1185">Reference proteome</keyword>
<organism evidence="6 7">
    <name type="scientific">Ravibacter arvi</name>
    <dbReference type="NCBI Taxonomy" id="2051041"/>
    <lineage>
        <taxon>Bacteria</taxon>
        <taxon>Pseudomonadati</taxon>
        <taxon>Bacteroidota</taxon>
        <taxon>Cytophagia</taxon>
        <taxon>Cytophagales</taxon>
        <taxon>Spirosomataceae</taxon>
        <taxon>Ravibacter</taxon>
    </lineage>
</organism>
<reference evidence="7" key="1">
    <citation type="journal article" date="2019" name="Int. J. Syst. Evol. Microbiol.">
        <title>The Global Catalogue of Microorganisms (GCM) 10K type strain sequencing project: providing services to taxonomists for standard genome sequencing and annotation.</title>
        <authorList>
            <consortium name="The Broad Institute Genomics Platform"/>
            <consortium name="The Broad Institute Genome Sequencing Center for Infectious Disease"/>
            <person name="Wu L."/>
            <person name="Ma J."/>
        </authorList>
    </citation>
    <scope>NUCLEOTIDE SEQUENCE [LARGE SCALE GENOMIC DNA]</scope>
    <source>
        <strain evidence="7">JCM 31920</strain>
    </source>
</reference>
<dbReference type="InterPro" id="IPR036388">
    <property type="entry name" value="WH-like_DNA-bd_sf"/>
</dbReference>
<protein>
    <submittedName>
        <fullName evidence="6">Sigma-70 family RNA polymerase sigma factor</fullName>
    </submittedName>
</protein>
<dbReference type="PANTHER" id="PTHR43133">
    <property type="entry name" value="RNA POLYMERASE ECF-TYPE SIGMA FACTO"/>
    <property type="match status" value="1"/>
</dbReference>
<comment type="caution">
    <text evidence="6">The sequence shown here is derived from an EMBL/GenBank/DDBJ whole genome shotgun (WGS) entry which is preliminary data.</text>
</comment>
<dbReference type="EMBL" id="BAABEY010000026">
    <property type="protein sequence ID" value="GAA4442281.1"/>
    <property type="molecule type" value="Genomic_DNA"/>
</dbReference>
<dbReference type="RefSeq" id="WP_345030388.1">
    <property type="nucleotide sequence ID" value="NZ_BAABEY010000026.1"/>
</dbReference>
<dbReference type="InterPro" id="IPR013249">
    <property type="entry name" value="RNA_pol_sigma70_r4_t2"/>
</dbReference>
<sequence length="196" mass="23613">MKDTIVNDAELVLLLETGDERAFREIYDRYWHKLYRMAVGKVGSQENAKELIQDIFLDLWFRRNEVHIDELDRYLSSAVKYRVLNFIKKEIVKKKYELSVFAKSPETNRSTEDTLAFRELQQAIMTGIEQLPPKVQHIFRLNRIEHRSAFEISELLKMPERTVEYNITQALRLMREYLKDYVVYLLFFYFSFPELI</sequence>
<dbReference type="InterPro" id="IPR013325">
    <property type="entry name" value="RNA_pol_sigma_r2"/>
</dbReference>
<comment type="similarity">
    <text evidence="1">Belongs to the sigma-70 factor family. ECF subfamily.</text>
</comment>
<dbReference type="Pfam" id="PF08281">
    <property type="entry name" value="Sigma70_r4_2"/>
    <property type="match status" value="1"/>
</dbReference>
<evidence type="ECO:0000313" key="6">
    <source>
        <dbReference type="EMBL" id="GAA4442281.1"/>
    </source>
</evidence>
<dbReference type="PANTHER" id="PTHR43133:SF46">
    <property type="entry name" value="RNA POLYMERASE SIGMA-70 FACTOR ECF SUBFAMILY"/>
    <property type="match status" value="1"/>
</dbReference>
<keyword evidence="3" id="KW-0731">Sigma factor</keyword>
<dbReference type="InterPro" id="IPR014284">
    <property type="entry name" value="RNA_pol_sigma-70_dom"/>
</dbReference>